<keyword evidence="3 8" id="KW-0150">Chloroplast</keyword>
<sequence>MSSSPSTSMNSKTHRRLPSSLSASSFDYREIMKNQPWDHQLQLFASNNVSIKSSGGFKGCYSMVIIKNAFSSMIGGHGSNGHRQDTPCIMTTRIEQWKVAHKEIRRPIVPRWRFDPLGLVMIHEAFLELKVKELKNGRLAMFSCLNFFVQAIVAGKG</sequence>
<comment type="function">
    <text evidence="8">The light-harvesting complex (LHC) functions as a light receptor, it captures and delivers excitation energy to photosystems with which it is closely associated.</text>
</comment>
<dbReference type="OrthoDB" id="423598at2759"/>
<keyword evidence="10" id="KW-1185">Reference proteome</keyword>
<name>A0A835HAH1_9MAGN</name>
<dbReference type="Gene3D" id="1.10.3460.10">
    <property type="entry name" value="Chlorophyll a/b binding protein domain"/>
    <property type="match status" value="1"/>
</dbReference>
<keyword evidence="8" id="KW-0793">Thylakoid</keyword>
<gene>
    <name evidence="9" type="ORF">IFM89_034477</name>
</gene>
<keyword evidence="2 7" id="KW-0148">Chlorophyll</keyword>
<evidence type="ECO:0000313" key="10">
    <source>
        <dbReference type="Proteomes" id="UP000631114"/>
    </source>
</evidence>
<feature type="binding site" evidence="7">
    <location>
        <position position="138"/>
    </location>
    <ligand>
        <name>chlorophyll a</name>
        <dbReference type="ChEBI" id="CHEBI:58416"/>
        <label>1</label>
    </ligand>
</feature>
<organism evidence="9 10">
    <name type="scientific">Coptis chinensis</name>
    <dbReference type="NCBI Taxonomy" id="261450"/>
    <lineage>
        <taxon>Eukaryota</taxon>
        <taxon>Viridiplantae</taxon>
        <taxon>Streptophyta</taxon>
        <taxon>Embryophyta</taxon>
        <taxon>Tracheophyta</taxon>
        <taxon>Spermatophyta</taxon>
        <taxon>Magnoliopsida</taxon>
        <taxon>Ranunculales</taxon>
        <taxon>Ranunculaceae</taxon>
        <taxon>Coptidoideae</taxon>
        <taxon>Coptis</taxon>
    </lineage>
</organism>
<dbReference type="GO" id="GO:0009765">
    <property type="term" value="P:photosynthesis, light harvesting"/>
    <property type="evidence" value="ECO:0007669"/>
    <property type="project" value="InterPro"/>
</dbReference>
<evidence type="ECO:0000256" key="4">
    <source>
        <dbReference type="ARBA" id="ARBA00022531"/>
    </source>
</evidence>
<dbReference type="AlphaFoldDB" id="A0A835HAH1"/>
<evidence type="ECO:0000256" key="7">
    <source>
        <dbReference type="PIRSR" id="PIRSR601344-1"/>
    </source>
</evidence>
<proteinExistence type="inferred from homology"/>
<dbReference type="EMBL" id="JADFTS010000008">
    <property type="protein sequence ID" value="KAF9594692.1"/>
    <property type="molecule type" value="Genomic_DNA"/>
</dbReference>
<dbReference type="PANTHER" id="PTHR21649">
    <property type="entry name" value="CHLOROPHYLL A/B BINDING PROTEIN"/>
    <property type="match status" value="1"/>
</dbReference>
<dbReference type="GO" id="GO:0009523">
    <property type="term" value="C:photosystem II"/>
    <property type="evidence" value="ECO:0007669"/>
    <property type="project" value="UniProtKB-KW"/>
</dbReference>
<evidence type="ECO:0000256" key="2">
    <source>
        <dbReference type="ARBA" id="ARBA00022494"/>
    </source>
</evidence>
<feature type="binding site" evidence="7">
    <location>
        <position position="132"/>
    </location>
    <ligand>
        <name>chlorophyll a</name>
        <dbReference type="ChEBI" id="CHEBI:58416"/>
        <label>1</label>
    </ligand>
</feature>
<reference evidence="9 10" key="1">
    <citation type="submission" date="2020-10" db="EMBL/GenBank/DDBJ databases">
        <title>The Coptis chinensis genome and diversification of protoberbering-type alkaloids.</title>
        <authorList>
            <person name="Wang B."/>
            <person name="Shu S."/>
            <person name="Song C."/>
            <person name="Liu Y."/>
        </authorList>
    </citation>
    <scope>NUCLEOTIDE SEQUENCE [LARGE SCALE GENOMIC DNA]</scope>
    <source>
        <strain evidence="9">HL-2020</strain>
        <tissue evidence="9">Leaf</tissue>
    </source>
</reference>
<dbReference type="Pfam" id="PF00504">
    <property type="entry name" value="Chloroa_b-bind"/>
    <property type="match status" value="1"/>
</dbReference>
<evidence type="ECO:0000256" key="5">
    <source>
        <dbReference type="ARBA" id="ARBA00022640"/>
    </source>
</evidence>
<accession>A0A835HAH1</accession>
<evidence type="ECO:0000256" key="6">
    <source>
        <dbReference type="ARBA" id="ARBA00022991"/>
    </source>
</evidence>
<evidence type="ECO:0000256" key="8">
    <source>
        <dbReference type="RuleBase" id="RU363080"/>
    </source>
</evidence>
<comment type="caution">
    <text evidence="9">The sequence shown here is derived from an EMBL/GenBank/DDBJ whole genome shotgun (WGS) entry which is preliminary data.</text>
</comment>
<evidence type="ECO:0000256" key="1">
    <source>
        <dbReference type="ARBA" id="ARBA00004334"/>
    </source>
</evidence>
<keyword evidence="8" id="KW-0604">Photosystem II</keyword>
<evidence type="ECO:0000256" key="3">
    <source>
        <dbReference type="ARBA" id="ARBA00022528"/>
    </source>
</evidence>
<evidence type="ECO:0000313" key="9">
    <source>
        <dbReference type="EMBL" id="KAF9594692.1"/>
    </source>
</evidence>
<dbReference type="Proteomes" id="UP000631114">
    <property type="component" value="Unassembled WGS sequence"/>
</dbReference>
<feature type="binding site" evidence="7">
    <location>
        <position position="136"/>
    </location>
    <ligand>
        <name>chlorophyll a</name>
        <dbReference type="ChEBI" id="CHEBI:58416"/>
        <label>1</label>
    </ligand>
</feature>
<keyword evidence="8" id="KW-0603">Photosystem I</keyword>
<dbReference type="SUPFAM" id="SSF103511">
    <property type="entry name" value="Chlorophyll a-b binding protein"/>
    <property type="match status" value="1"/>
</dbReference>
<feature type="binding site" evidence="7">
    <location>
        <position position="133"/>
    </location>
    <ligand>
        <name>chlorophyll a</name>
        <dbReference type="ChEBI" id="CHEBI:58416"/>
        <label>1</label>
    </ligand>
</feature>
<dbReference type="GO" id="GO:0016168">
    <property type="term" value="F:chlorophyll binding"/>
    <property type="evidence" value="ECO:0007669"/>
    <property type="project" value="UniProtKB-KW"/>
</dbReference>
<dbReference type="InterPro" id="IPR022796">
    <property type="entry name" value="Chloroa_b-bind"/>
</dbReference>
<keyword evidence="5 8" id="KW-0934">Plastid</keyword>
<comment type="similarity">
    <text evidence="8">Belongs to the light-harvesting chlorophyll a/b-binding (LHC) protein family.</text>
</comment>
<dbReference type="InterPro" id="IPR001344">
    <property type="entry name" value="Chloro_AB-bd_pln"/>
</dbReference>
<dbReference type="GO" id="GO:0009535">
    <property type="term" value="C:chloroplast thylakoid membrane"/>
    <property type="evidence" value="ECO:0007669"/>
    <property type="project" value="UniProtKB-SubCell"/>
</dbReference>
<dbReference type="GO" id="GO:0009522">
    <property type="term" value="C:photosystem I"/>
    <property type="evidence" value="ECO:0007669"/>
    <property type="project" value="UniProtKB-KW"/>
</dbReference>
<feature type="binding site" evidence="7">
    <location>
        <position position="150"/>
    </location>
    <ligand>
        <name>chlorophyll a</name>
        <dbReference type="ChEBI" id="CHEBI:58416"/>
        <label>3</label>
    </ligand>
</feature>
<comment type="subcellular location">
    <subcellularLocation>
        <location evidence="1 8">Plastid</location>
        <location evidence="1 8">Chloroplast thylakoid membrane</location>
    </subcellularLocation>
</comment>
<keyword evidence="4 8" id="KW-0602">Photosynthesis</keyword>
<protein>
    <recommendedName>
        <fullName evidence="8">Chlorophyll a-b binding protein, chloroplastic</fullName>
    </recommendedName>
</protein>
<keyword evidence="6 8" id="KW-0157">Chromophore</keyword>